<dbReference type="RefSeq" id="WP_007747119.1">
    <property type="nucleotide sequence ID" value="NZ_CM001398.1"/>
</dbReference>
<evidence type="ECO:0000256" key="9">
    <source>
        <dbReference type="SAM" id="Phobius"/>
    </source>
</evidence>
<keyword evidence="6 12" id="KW-0067">ATP-binding</keyword>
<reference evidence="12 13" key="1">
    <citation type="journal article" date="2012" name="PLoS ONE">
        <title>Functional divergence in the genus oenococcus as predicted by genome sequencing of the newly-described species, Oenococcus kitaharae.</title>
        <authorList>
            <person name="Borneman A.R."/>
            <person name="McCarthy J.M."/>
            <person name="Chambers P.J."/>
            <person name="Bartowsky E.J."/>
        </authorList>
    </citation>
    <scope>NUCLEOTIDE SEQUENCE [LARGE SCALE GENOMIC DNA]</scope>
    <source>
        <strain evidence="13">DSM17330</strain>
    </source>
</reference>
<dbReference type="CDD" id="cd03254">
    <property type="entry name" value="ABCC_Glucan_exporter_like"/>
    <property type="match status" value="1"/>
</dbReference>
<dbReference type="SMART" id="SM00382">
    <property type="entry name" value="AAA"/>
    <property type="match status" value="1"/>
</dbReference>
<dbReference type="InterPro" id="IPR003593">
    <property type="entry name" value="AAA+_ATPase"/>
</dbReference>
<dbReference type="HOGENOM" id="CLU_000604_84_4_9"/>
<dbReference type="Pfam" id="PF00664">
    <property type="entry name" value="ABC_membrane"/>
    <property type="match status" value="1"/>
</dbReference>
<dbReference type="InterPro" id="IPR027417">
    <property type="entry name" value="P-loop_NTPase"/>
</dbReference>
<feature type="transmembrane region" description="Helical" evidence="9">
    <location>
        <begin position="171"/>
        <end position="189"/>
    </location>
</feature>
<comment type="caution">
    <text evidence="12">The sequence shown here is derived from an EMBL/GenBank/DDBJ whole genome shotgun (WGS) entry which is preliminary data.</text>
</comment>
<feature type="domain" description="ABC transporter" evidence="10">
    <location>
        <begin position="375"/>
        <end position="609"/>
    </location>
</feature>
<dbReference type="GO" id="GO:0005886">
    <property type="term" value="C:plasma membrane"/>
    <property type="evidence" value="ECO:0007669"/>
    <property type="project" value="UniProtKB-SubCell"/>
</dbReference>
<dbReference type="STRING" id="336988.NT96_06935"/>
<dbReference type="SUPFAM" id="SSF90123">
    <property type="entry name" value="ABC transporter transmembrane region"/>
    <property type="match status" value="1"/>
</dbReference>
<name>G9WGM1_9LACO</name>
<protein>
    <submittedName>
        <fullName evidence="12">Lipid A export ATP-binding/permease protein</fullName>
    </submittedName>
</protein>
<dbReference type="PATRIC" id="fig|1045004.4.peg.1747"/>
<keyword evidence="2" id="KW-0813">Transport</keyword>
<dbReference type="Proteomes" id="UP000004959">
    <property type="component" value="Chromosome"/>
</dbReference>
<feature type="transmembrane region" description="Helical" evidence="9">
    <location>
        <begin position="42"/>
        <end position="62"/>
    </location>
</feature>
<dbReference type="Pfam" id="PF00005">
    <property type="entry name" value="ABC_tran"/>
    <property type="match status" value="1"/>
</dbReference>
<dbReference type="Gene3D" id="3.40.50.300">
    <property type="entry name" value="P-loop containing nucleotide triphosphate hydrolases"/>
    <property type="match status" value="1"/>
</dbReference>
<evidence type="ECO:0000256" key="3">
    <source>
        <dbReference type="ARBA" id="ARBA00022475"/>
    </source>
</evidence>
<keyword evidence="5" id="KW-0547">Nucleotide-binding</keyword>
<sequence>MRNPASRMRGGSGPRPMARIAEHAHNFWGTTFRLFRYLGKNCFGVIFSIALAIISVLLSVSVPKILGEATTIIYRGVRAGLQSGRYRIDYHAIISILVLASVLYVLSALMSFLQQVIMTHISQRTVFRLRAEFKAKMARLPVSYYDQHQNGDMMSRVVNDMDNISGTLQQALIQIAVSSITFVAVIIFMLSISWILSLLAFTTIPISILLVRWIAPHAQKLFSRQQEVLGSMNGQVEETFSGHLIIKTFDREQAVTDKFEEQSRRYYHAAWKAQFISVLIFPAMQFLNNLDYLVIAVFGGIQVANGQLPLGDIQAFLQYTNQFSQPVTQIANLSNTIQSTIASAERIFQVLDAEEMPKEISAASTFPRESSLPLISFHHVAFSYDSHAPLIRNYSLDVHAGQTIAIVGPTGAGKTTVINLLERFYDVDAGVIQYRGRDIRQMTRPELRSHFAMVLQETWLFTGSVFENIKYGNEWATKDQVIAAAKEAYADTFIQQLPQGYQTQLNEAASNISQGQRQLLTIARAFLSDPEILILDEATSSVDTRTELLIQNAMAKLQRSRTSFVVAHRLSTIQQADNIVVMNHGSIVETGTHQQLLDAKGFYADLFNAQFASGD</sequence>
<dbReference type="AlphaFoldDB" id="G9WGM1"/>
<dbReference type="OrthoDB" id="9770415at2"/>
<evidence type="ECO:0000313" key="12">
    <source>
        <dbReference type="EMBL" id="EHN59848.1"/>
    </source>
</evidence>
<keyword evidence="7 9" id="KW-1133">Transmembrane helix</keyword>
<evidence type="ECO:0000256" key="7">
    <source>
        <dbReference type="ARBA" id="ARBA00022989"/>
    </source>
</evidence>
<keyword evidence="8 9" id="KW-0472">Membrane</keyword>
<keyword evidence="3" id="KW-1003">Cell membrane</keyword>
<dbReference type="PROSITE" id="PS50893">
    <property type="entry name" value="ABC_TRANSPORTER_2"/>
    <property type="match status" value="1"/>
</dbReference>
<dbReference type="CDD" id="cd18547">
    <property type="entry name" value="ABC_6TM_Tm288_like"/>
    <property type="match status" value="1"/>
</dbReference>
<proteinExistence type="predicted"/>
<comment type="subcellular location">
    <subcellularLocation>
        <location evidence="1">Cell membrane</location>
        <topology evidence="1">Multi-pass membrane protein</topology>
    </subcellularLocation>
</comment>
<feature type="transmembrane region" description="Helical" evidence="9">
    <location>
        <begin position="195"/>
        <end position="215"/>
    </location>
</feature>
<dbReference type="PROSITE" id="PS50929">
    <property type="entry name" value="ABC_TM1F"/>
    <property type="match status" value="1"/>
</dbReference>
<dbReference type="GO" id="GO:0015421">
    <property type="term" value="F:ABC-type oligopeptide transporter activity"/>
    <property type="evidence" value="ECO:0007669"/>
    <property type="project" value="TreeGrafter"/>
</dbReference>
<evidence type="ECO:0000259" key="10">
    <source>
        <dbReference type="PROSITE" id="PS50893"/>
    </source>
</evidence>
<dbReference type="PANTHER" id="PTHR43394:SF1">
    <property type="entry name" value="ATP-BINDING CASSETTE SUB-FAMILY B MEMBER 10, MITOCHONDRIAL"/>
    <property type="match status" value="1"/>
</dbReference>
<dbReference type="GO" id="GO:0005524">
    <property type="term" value="F:ATP binding"/>
    <property type="evidence" value="ECO:0007669"/>
    <property type="project" value="UniProtKB-KW"/>
</dbReference>
<dbReference type="Gene3D" id="1.20.1560.10">
    <property type="entry name" value="ABC transporter type 1, transmembrane domain"/>
    <property type="match status" value="1"/>
</dbReference>
<evidence type="ECO:0000256" key="6">
    <source>
        <dbReference type="ARBA" id="ARBA00022840"/>
    </source>
</evidence>
<gene>
    <name evidence="12" type="ORF">OKIT_1778</name>
</gene>
<organism evidence="12 13">
    <name type="scientific">Oenococcus kitaharae DSM 17330</name>
    <dbReference type="NCBI Taxonomy" id="1045004"/>
    <lineage>
        <taxon>Bacteria</taxon>
        <taxon>Bacillati</taxon>
        <taxon>Bacillota</taxon>
        <taxon>Bacilli</taxon>
        <taxon>Lactobacillales</taxon>
        <taxon>Lactobacillaceae</taxon>
        <taxon>Oenococcus</taxon>
    </lineage>
</organism>
<dbReference type="PANTHER" id="PTHR43394">
    <property type="entry name" value="ATP-DEPENDENT PERMEASE MDL1, MITOCHONDRIAL"/>
    <property type="match status" value="1"/>
</dbReference>
<dbReference type="FunFam" id="1.20.1560.10:FF:000011">
    <property type="entry name" value="Multidrug ABC transporter ATP-binding protein"/>
    <property type="match status" value="1"/>
</dbReference>
<dbReference type="GO" id="GO:0016887">
    <property type="term" value="F:ATP hydrolysis activity"/>
    <property type="evidence" value="ECO:0007669"/>
    <property type="project" value="InterPro"/>
</dbReference>
<feature type="domain" description="ABC transmembrane type-1" evidence="11">
    <location>
        <begin position="46"/>
        <end position="339"/>
    </location>
</feature>
<evidence type="ECO:0000256" key="1">
    <source>
        <dbReference type="ARBA" id="ARBA00004651"/>
    </source>
</evidence>
<dbReference type="FunFam" id="3.40.50.300:FF:000287">
    <property type="entry name" value="Multidrug ABC transporter ATP-binding protein"/>
    <property type="match status" value="1"/>
</dbReference>
<accession>G9WGM1</accession>
<dbReference type="InterPro" id="IPR039421">
    <property type="entry name" value="Type_1_exporter"/>
</dbReference>
<dbReference type="InterPro" id="IPR003439">
    <property type="entry name" value="ABC_transporter-like_ATP-bd"/>
</dbReference>
<dbReference type="InterPro" id="IPR036640">
    <property type="entry name" value="ABC1_TM_sf"/>
</dbReference>
<evidence type="ECO:0000256" key="4">
    <source>
        <dbReference type="ARBA" id="ARBA00022692"/>
    </source>
</evidence>
<keyword evidence="4 9" id="KW-0812">Transmembrane</keyword>
<dbReference type="SUPFAM" id="SSF52540">
    <property type="entry name" value="P-loop containing nucleoside triphosphate hydrolases"/>
    <property type="match status" value="1"/>
</dbReference>
<dbReference type="eggNOG" id="COG1132">
    <property type="taxonomic scope" value="Bacteria"/>
</dbReference>
<dbReference type="InterPro" id="IPR017871">
    <property type="entry name" value="ABC_transporter-like_CS"/>
</dbReference>
<dbReference type="EMBL" id="AFVZ01000001">
    <property type="protein sequence ID" value="EHN59848.1"/>
    <property type="molecule type" value="Genomic_DNA"/>
</dbReference>
<dbReference type="PROSITE" id="PS00211">
    <property type="entry name" value="ABC_TRANSPORTER_1"/>
    <property type="match status" value="1"/>
</dbReference>
<evidence type="ECO:0000313" key="13">
    <source>
        <dbReference type="Proteomes" id="UP000004959"/>
    </source>
</evidence>
<dbReference type="InterPro" id="IPR011527">
    <property type="entry name" value="ABC1_TM_dom"/>
</dbReference>
<evidence type="ECO:0000256" key="8">
    <source>
        <dbReference type="ARBA" id="ARBA00023136"/>
    </source>
</evidence>
<evidence type="ECO:0000256" key="5">
    <source>
        <dbReference type="ARBA" id="ARBA00022741"/>
    </source>
</evidence>
<evidence type="ECO:0000259" key="11">
    <source>
        <dbReference type="PROSITE" id="PS50929"/>
    </source>
</evidence>
<keyword evidence="13" id="KW-1185">Reference proteome</keyword>
<evidence type="ECO:0000256" key="2">
    <source>
        <dbReference type="ARBA" id="ARBA00022448"/>
    </source>
</evidence>
<feature type="transmembrane region" description="Helical" evidence="9">
    <location>
        <begin position="90"/>
        <end position="113"/>
    </location>
</feature>